<dbReference type="EMBL" id="BAAAHG010000029">
    <property type="protein sequence ID" value="GAA0918050.1"/>
    <property type="molecule type" value="Genomic_DNA"/>
</dbReference>
<reference evidence="2" key="1">
    <citation type="journal article" date="2019" name="Int. J. Syst. Evol. Microbiol.">
        <title>The Global Catalogue of Microorganisms (GCM) 10K type strain sequencing project: providing services to taxonomists for standard genome sequencing and annotation.</title>
        <authorList>
            <consortium name="The Broad Institute Genomics Platform"/>
            <consortium name="The Broad Institute Genome Sequencing Center for Infectious Disease"/>
            <person name="Wu L."/>
            <person name="Ma J."/>
        </authorList>
    </citation>
    <scope>NUCLEOTIDE SEQUENCE [LARGE SCALE GENOMIC DNA]</scope>
    <source>
        <strain evidence="2">JCM 10673</strain>
    </source>
</reference>
<dbReference type="InterPro" id="IPR011256">
    <property type="entry name" value="Reg_factor_effector_dom_sf"/>
</dbReference>
<accession>A0ABP3ZBF4</accession>
<evidence type="ECO:0000313" key="1">
    <source>
        <dbReference type="EMBL" id="GAA0918050.1"/>
    </source>
</evidence>
<sequence length="72" mass="7644">MGAVAAAATVHIGSCARLFSAHDALFAALRERGLRPQAPVREACRAGPAETPQQELTPRLLVPVQEGTAWPR</sequence>
<keyword evidence="2" id="KW-1185">Reference proteome</keyword>
<dbReference type="Gene3D" id="3.20.80.10">
    <property type="entry name" value="Regulatory factor, effector binding domain"/>
    <property type="match status" value="1"/>
</dbReference>
<comment type="caution">
    <text evidence="1">The sequence shown here is derived from an EMBL/GenBank/DDBJ whole genome shotgun (WGS) entry which is preliminary data.</text>
</comment>
<organism evidence="1 2">
    <name type="scientific">Streptomyces thermoalcalitolerans</name>
    <dbReference type="NCBI Taxonomy" id="65605"/>
    <lineage>
        <taxon>Bacteria</taxon>
        <taxon>Bacillati</taxon>
        <taxon>Actinomycetota</taxon>
        <taxon>Actinomycetes</taxon>
        <taxon>Kitasatosporales</taxon>
        <taxon>Streptomycetaceae</taxon>
        <taxon>Streptomyces</taxon>
    </lineage>
</organism>
<protein>
    <submittedName>
        <fullName evidence="1">Uncharacterized protein</fullName>
    </submittedName>
</protein>
<gene>
    <name evidence="1" type="ORF">GCM10009549_35360</name>
</gene>
<evidence type="ECO:0000313" key="2">
    <source>
        <dbReference type="Proteomes" id="UP001501005"/>
    </source>
</evidence>
<dbReference type="Proteomes" id="UP001501005">
    <property type="component" value="Unassembled WGS sequence"/>
</dbReference>
<name>A0ABP3ZBF4_9ACTN</name>
<proteinExistence type="predicted"/>